<evidence type="ECO:0000313" key="2">
    <source>
        <dbReference type="Proteomes" id="UP000051184"/>
    </source>
</evidence>
<dbReference type="STRING" id="1715691.TA5113_00775"/>
<accession>A0A0P1IL76</accession>
<dbReference type="RefSeq" id="WP_058313386.1">
    <property type="nucleotide sequence ID" value="NZ_CYTO01000008.1"/>
</dbReference>
<reference evidence="2" key="1">
    <citation type="submission" date="2015-09" db="EMBL/GenBank/DDBJ databases">
        <authorList>
            <person name="Rodrigo-Torres Lidia"/>
            <person name="Arahal R.David."/>
        </authorList>
    </citation>
    <scope>NUCLEOTIDE SEQUENCE [LARGE SCALE GENOMIC DNA]</scope>
    <source>
        <strain evidence="2">CECT 5114</strain>
    </source>
</reference>
<dbReference type="AlphaFoldDB" id="A0A0P1IL76"/>
<protein>
    <recommendedName>
        <fullName evidence="3">DUF1643 domain-containing protein</fullName>
    </recommendedName>
</protein>
<sequence>MIKRSFQKGDAASEALYSDCETYRYALTRVWDDAAPKLLYIMLNPSKATEVQNDPTIERCERRARALGFGGFRATNIFALRETDPHKMRKHPAAEGPDNAAVLIESCVWSDVILAAWGVHGAHLGQGPDTRDRLWDSGHELRHFGLTKEGHPRHPLYVPYAQQPEIWQR</sequence>
<evidence type="ECO:0008006" key="3">
    <source>
        <dbReference type="Google" id="ProtNLM"/>
    </source>
</evidence>
<dbReference type="Proteomes" id="UP000051184">
    <property type="component" value="Unassembled WGS sequence"/>
</dbReference>
<evidence type="ECO:0000313" key="1">
    <source>
        <dbReference type="EMBL" id="CUK24367.1"/>
    </source>
</evidence>
<dbReference type="InterPro" id="IPR012441">
    <property type="entry name" value="DUF1643"/>
</dbReference>
<dbReference type="OrthoDB" id="9807577at2"/>
<proteinExistence type="predicted"/>
<organism evidence="1 2">
    <name type="scientific">Cognatishimia activa</name>
    <dbReference type="NCBI Taxonomy" id="1715691"/>
    <lineage>
        <taxon>Bacteria</taxon>
        <taxon>Pseudomonadati</taxon>
        <taxon>Pseudomonadota</taxon>
        <taxon>Alphaproteobacteria</taxon>
        <taxon>Rhodobacterales</taxon>
        <taxon>Paracoccaceae</taxon>
        <taxon>Cognatishimia</taxon>
    </lineage>
</organism>
<dbReference type="Pfam" id="PF07799">
    <property type="entry name" value="DUF1643"/>
    <property type="match status" value="1"/>
</dbReference>
<keyword evidence="2" id="KW-1185">Reference proteome</keyword>
<gene>
    <name evidence="1" type="ORF">TA5114_00150</name>
</gene>
<name>A0A0P1IL76_9RHOB</name>
<dbReference type="EMBL" id="CYUE01000002">
    <property type="protein sequence ID" value="CUK24367.1"/>
    <property type="molecule type" value="Genomic_DNA"/>
</dbReference>